<name>A0A8I6RMT0_CIMLE</name>
<dbReference type="Proteomes" id="UP000494040">
    <property type="component" value="Unassembled WGS sequence"/>
</dbReference>
<evidence type="ECO:0000313" key="2">
    <source>
        <dbReference type="EnsemblMetazoa" id="XP_014246309.1"/>
    </source>
</evidence>
<feature type="chain" id="PRO_5035187967" description="CPR type cuticle protein" evidence="1">
    <location>
        <begin position="19"/>
        <end position="123"/>
    </location>
</feature>
<keyword evidence="3" id="KW-1185">Reference proteome</keyword>
<evidence type="ECO:0000256" key="1">
    <source>
        <dbReference type="SAM" id="SignalP"/>
    </source>
</evidence>
<proteinExistence type="predicted"/>
<dbReference type="KEGG" id="clec:106664809"/>
<evidence type="ECO:0008006" key="4">
    <source>
        <dbReference type="Google" id="ProtNLM"/>
    </source>
</evidence>
<organism evidence="2 3">
    <name type="scientific">Cimex lectularius</name>
    <name type="common">Bed bug</name>
    <name type="synonym">Acanthia lectularia</name>
    <dbReference type="NCBI Taxonomy" id="79782"/>
    <lineage>
        <taxon>Eukaryota</taxon>
        <taxon>Metazoa</taxon>
        <taxon>Ecdysozoa</taxon>
        <taxon>Arthropoda</taxon>
        <taxon>Hexapoda</taxon>
        <taxon>Insecta</taxon>
        <taxon>Pterygota</taxon>
        <taxon>Neoptera</taxon>
        <taxon>Paraneoptera</taxon>
        <taxon>Hemiptera</taxon>
        <taxon>Heteroptera</taxon>
        <taxon>Panheteroptera</taxon>
        <taxon>Cimicomorpha</taxon>
        <taxon>Cimicidae</taxon>
        <taxon>Cimex</taxon>
    </lineage>
</organism>
<dbReference type="EnsemblMetazoa" id="XM_014390823.2">
    <property type="protein sequence ID" value="XP_014246309.1"/>
    <property type="gene ID" value="LOC106664809"/>
</dbReference>
<keyword evidence="1" id="KW-0732">Signal</keyword>
<evidence type="ECO:0000313" key="3">
    <source>
        <dbReference type="Proteomes" id="UP000494040"/>
    </source>
</evidence>
<reference evidence="2" key="1">
    <citation type="submission" date="2022-01" db="UniProtKB">
        <authorList>
            <consortium name="EnsemblMetazoa"/>
        </authorList>
    </citation>
    <scope>IDENTIFICATION</scope>
</reference>
<dbReference type="AlphaFoldDB" id="A0A8I6RMT0"/>
<accession>A0A8I6RMT0</accession>
<gene>
    <name evidence="2" type="primary">106664809</name>
</gene>
<feature type="signal peptide" evidence="1">
    <location>
        <begin position="1"/>
        <end position="18"/>
    </location>
</feature>
<protein>
    <recommendedName>
        <fullName evidence="4">CPR type cuticle protein</fullName>
    </recommendedName>
</protein>
<sequence>MTTKLLIIACAIFGTCRCGVSTRYGVPVNQAVSFSPPSTPVLAPAPEPVAEYTPSVFVPPPPPPPPEPTVVFAPPTPVSIFAPPGQVYVPPAPVFAPPPLEVYAPPVDAPPPVPSTQYGLPSV</sequence>